<dbReference type="NCBIfam" id="TIGR02681">
    <property type="entry name" value="phage_pRha"/>
    <property type="match status" value="1"/>
</dbReference>
<evidence type="ECO:0000259" key="2">
    <source>
        <dbReference type="Pfam" id="PF03374"/>
    </source>
</evidence>
<accession>A0A8S5RNG7</accession>
<protein>
    <submittedName>
        <fullName evidence="3">Regulatory protein</fullName>
    </submittedName>
</protein>
<organism evidence="3">
    <name type="scientific">virus sp. ctFlR8</name>
    <dbReference type="NCBI Taxonomy" id="2825811"/>
    <lineage>
        <taxon>Viruses</taxon>
    </lineage>
</organism>
<dbReference type="InterPro" id="IPR014054">
    <property type="entry name" value="Phage_regulatory_Rha"/>
</dbReference>
<dbReference type="Pfam" id="PF09669">
    <property type="entry name" value="Phage_pRha"/>
    <property type="match status" value="1"/>
</dbReference>
<dbReference type="EMBL" id="BK059128">
    <property type="protein sequence ID" value="DAE32665.1"/>
    <property type="molecule type" value="Genomic_DNA"/>
</dbReference>
<feature type="domain" description="Antirepressor protein C-terminal" evidence="2">
    <location>
        <begin position="142"/>
        <end position="243"/>
    </location>
</feature>
<feature type="coiled-coil region" evidence="1">
    <location>
        <begin position="115"/>
        <end position="142"/>
    </location>
</feature>
<sequence length="255" mass="29075">MNELEQKTISSVEVAEMVGKQHNDLLKDIRRYYEQLGQGNISQSDFFTESTYQNSQNKTQPCYLVTKKGCEFIAHKMTGVRGTEFTAKYIDRFHEMEDAIKAHIPTGQELIALAVVEAQRMLAQKEEEVKQLQTTVQQMDAVITDMTPKVDYVDKILSSNDCMTVTQIAQDYGMSAVRFNSVLRTAGIQRKVGDQWILYADFQGKGYVRTKTNDYVKHDGSTGTKPLTVWTQKGRMFLYNKLKEIGIEPIEEESA</sequence>
<proteinExistence type="predicted"/>
<dbReference type="InterPro" id="IPR005039">
    <property type="entry name" value="Ant_C"/>
</dbReference>
<dbReference type="Pfam" id="PF03374">
    <property type="entry name" value="ANT"/>
    <property type="match status" value="1"/>
</dbReference>
<dbReference type="GO" id="GO:0003677">
    <property type="term" value="F:DNA binding"/>
    <property type="evidence" value="ECO:0007669"/>
    <property type="project" value="InterPro"/>
</dbReference>
<evidence type="ECO:0000256" key="1">
    <source>
        <dbReference type="SAM" id="Coils"/>
    </source>
</evidence>
<evidence type="ECO:0000313" key="3">
    <source>
        <dbReference type="EMBL" id="DAE32665.1"/>
    </source>
</evidence>
<keyword evidence="1" id="KW-0175">Coiled coil</keyword>
<name>A0A8S5RNG7_9VIRU</name>
<reference evidence="3" key="1">
    <citation type="journal article" date="2021" name="Proc. Natl. Acad. Sci. U.S.A.">
        <title>A Catalog of Tens of Thousands of Viruses from Human Metagenomes Reveals Hidden Associations with Chronic Diseases.</title>
        <authorList>
            <person name="Tisza M.J."/>
            <person name="Buck C.B."/>
        </authorList>
    </citation>
    <scope>NUCLEOTIDE SEQUENCE</scope>
    <source>
        <strain evidence="3">CtFlR8</strain>
    </source>
</reference>